<keyword evidence="5" id="KW-0812">Transmembrane</keyword>
<dbReference type="GO" id="GO:0005741">
    <property type="term" value="C:mitochondrial outer membrane"/>
    <property type="evidence" value="ECO:0007669"/>
    <property type="project" value="UniProtKB-SubCell"/>
</dbReference>
<evidence type="ECO:0000256" key="10">
    <source>
        <dbReference type="ARBA" id="ARBA00047931"/>
    </source>
</evidence>
<gene>
    <name evidence="13" type="ORF">Clacol_000827</name>
</gene>
<dbReference type="EMBL" id="BPWL01000001">
    <property type="protein sequence ID" value="GJJ06633.1"/>
    <property type="molecule type" value="Genomic_DNA"/>
</dbReference>
<keyword evidence="4" id="KW-0808">Transferase</keyword>
<evidence type="ECO:0000256" key="9">
    <source>
        <dbReference type="ARBA" id="ARBA00023136"/>
    </source>
</evidence>
<dbReference type="SUPFAM" id="SSF53686">
    <property type="entry name" value="Tryptophan synthase beta subunit-like PLP-dependent enzymes"/>
    <property type="match status" value="1"/>
</dbReference>
<evidence type="ECO:0000256" key="7">
    <source>
        <dbReference type="ARBA" id="ARBA00022989"/>
    </source>
</evidence>
<comment type="similarity">
    <text evidence="2">Belongs to the cysteine synthase/cystathionine beta-synthase family.</text>
</comment>
<dbReference type="InterPro" id="IPR036052">
    <property type="entry name" value="TrpB-like_PALP_sf"/>
</dbReference>
<dbReference type="Pfam" id="PF00291">
    <property type="entry name" value="PALP"/>
    <property type="match status" value="1"/>
</dbReference>
<evidence type="ECO:0000256" key="2">
    <source>
        <dbReference type="ARBA" id="ARBA00007103"/>
    </source>
</evidence>
<evidence type="ECO:0000256" key="1">
    <source>
        <dbReference type="ARBA" id="ARBA00004572"/>
    </source>
</evidence>
<evidence type="ECO:0000256" key="5">
    <source>
        <dbReference type="ARBA" id="ARBA00022692"/>
    </source>
</evidence>
<dbReference type="FunFam" id="3.40.50.1100:FF:000096">
    <property type="entry name" value="Related to cysteine synthase"/>
    <property type="match status" value="1"/>
</dbReference>
<accession>A0AAV4ZZH0</accession>
<name>A0AAV4ZZH0_9AGAM</name>
<evidence type="ECO:0000256" key="4">
    <source>
        <dbReference type="ARBA" id="ARBA00022679"/>
    </source>
</evidence>
<dbReference type="Proteomes" id="UP001050691">
    <property type="component" value="Unassembled WGS sequence"/>
</dbReference>
<keyword evidence="8" id="KW-0496">Mitochondrion</keyword>
<evidence type="ECO:0000256" key="3">
    <source>
        <dbReference type="ARBA" id="ARBA00012681"/>
    </source>
</evidence>
<dbReference type="InterPro" id="IPR050214">
    <property type="entry name" value="Cys_Synth/Cystath_Beta-Synth"/>
</dbReference>
<sequence length="258" mass="28630">MPDDVADEKAKTLLALGANIEKVRPASIVDKKQFVNLARQRALEFGNALNPIMIGADTIVTTDTHDTPVFNDPFAEEEQNQKPRGFFADQFENRSNFDTHYEETGPEIWRQTNGRIDAFVSGSGTGGTISGIGRFLKTMTHDLKVILADPEGSGLYNKVKYGVMFDPKEAEGTKRRHQVDTVVEGIGINRLTKNFQMGLPTIDDAFRITDKEAVAMSRYLVQNDGLFLGSSSACNLVACIKLAKQMKWKEKQVIVTIL</sequence>
<evidence type="ECO:0000313" key="14">
    <source>
        <dbReference type="Proteomes" id="UP001050691"/>
    </source>
</evidence>
<evidence type="ECO:0000256" key="11">
    <source>
        <dbReference type="ARBA" id="ARBA00078545"/>
    </source>
</evidence>
<evidence type="ECO:0000256" key="8">
    <source>
        <dbReference type="ARBA" id="ARBA00023128"/>
    </source>
</evidence>
<keyword evidence="7" id="KW-1133">Transmembrane helix</keyword>
<dbReference type="Gene3D" id="3.40.50.1100">
    <property type="match status" value="2"/>
</dbReference>
<comment type="subcellular location">
    <subcellularLocation>
        <location evidence="1">Mitochondrion outer membrane</location>
        <topology evidence="1">Single-pass membrane protein</topology>
    </subcellularLocation>
</comment>
<evidence type="ECO:0000259" key="12">
    <source>
        <dbReference type="Pfam" id="PF00291"/>
    </source>
</evidence>
<dbReference type="GO" id="GO:0004124">
    <property type="term" value="F:cysteine synthase activity"/>
    <property type="evidence" value="ECO:0007669"/>
    <property type="project" value="UniProtKB-EC"/>
</dbReference>
<organism evidence="13 14">
    <name type="scientific">Clathrus columnatus</name>
    <dbReference type="NCBI Taxonomy" id="1419009"/>
    <lineage>
        <taxon>Eukaryota</taxon>
        <taxon>Fungi</taxon>
        <taxon>Dikarya</taxon>
        <taxon>Basidiomycota</taxon>
        <taxon>Agaricomycotina</taxon>
        <taxon>Agaricomycetes</taxon>
        <taxon>Phallomycetidae</taxon>
        <taxon>Phallales</taxon>
        <taxon>Clathraceae</taxon>
        <taxon>Clathrus</taxon>
    </lineage>
</organism>
<dbReference type="PANTHER" id="PTHR10314">
    <property type="entry name" value="CYSTATHIONINE BETA-SYNTHASE"/>
    <property type="match status" value="1"/>
</dbReference>
<dbReference type="AlphaFoldDB" id="A0AAV4ZZH0"/>
<keyword evidence="14" id="KW-1185">Reference proteome</keyword>
<dbReference type="EC" id="2.5.1.47" evidence="3"/>
<feature type="domain" description="Tryptophan synthase beta chain-like PALP" evidence="12">
    <location>
        <begin position="53"/>
        <end position="258"/>
    </location>
</feature>
<protein>
    <recommendedName>
        <fullName evidence="3">cysteine synthase</fullName>
        <ecNumber evidence="3">2.5.1.47</ecNumber>
    </recommendedName>
    <alternativeName>
        <fullName evidence="11">Cysteine synthase-like protein</fullName>
    </alternativeName>
</protein>
<evidence type="ECO:0000256" key="6">
    <source>
        <dbReference type="ARBA" id="ARBA00022787"/>
    </source>
</evidence>
<keyword evidence="6" id="KW-1000">Mitochondrion outer membrane</keyword>
<keyword evidence="9" id="KW-0472">Membrane</keyword>
<comment type="caution">
    <text evidence="13">The sequence shown here is derived from an EMBL/GenBank/DDBJ whole genome shotgun (WGS) entry which is preliminary data.</text>
</comment>
<evidence type="ECO:0000313" key="13">
    <source>
        <dbReference type="EMBL" id="GJJ06633.1"/>
    </source>
</evidence>
<reference evidence="13" key="1">
    <citation type="submission" date="2021-10" db="EMBL/GenBank/DDBJ databases">
        <title>De novo Genome Assembly of Clathrus columnatus (Basidiomycota, Fungi) Using Illumina and Nanopore Sequence Data.</title>
        <authorList>
            <person name="Ogiso-Tanaka E."/>
            <person name="Itagaki H."/>
            <person name="Hosoya T."/>
            <person name="Hosaka K."/>
        </authorList>
    </citation>
    <scope>NUCLEOTIDE SEQUENCE</scope>
    <source>
        <strain evidence="13">MO-923</strain>
    </source>
</reference>
<dbReference type="InterPro" id="IPR001926">
    <property type="entry name" value="TrpB-like_PALP"/>
</dbReference>
<proteinExistence type="inferred from homology"/>
<comment type="catalytic activity">
    <reaction evidence="10">
        <text>O-acetyl-L-serine + hydrogen sulfide = L-cysteine + acetate</text>
        <dbReference type="Rhea" id="RHEA:14829"/>
        <dbReference type="ChEBI" id="CHEBI:29919"/>
        <dbReference type="ChEBI" id="CHEBI:30089"/>
        <dbReference type="ChEBI" id="CHEBI:35235"/>
        <dbReference type="ChEBI" id="CHEBI:58340"/>
        <dbReference type="EC" id="2.5.1.47"/>
    </reaction>
</comment>